<dbReference type="Proteomes" id="UP000054695">
    <property type="component" value="Unassembled WGS sequence"/>
</dbReference>
<feature type="compositionally biased region" description="Acidic residues" evidence="1">
    <location>
        <begin position="68"/>
        <end position="84"/>
    </location>
</feature>
<dbReference type="RefSeq" id="WP_058458525.1">
    <property type="nucleotide sequence ID" value="NZ_CAAAIY010000023.1"/>
</dbReference>
<sequence length="359" mass="39793">MQSKYMPDMGFELDDAIEDKKDSSNSVSDQSLSGSSQTQVEISEPSITTTITPSTSQESFEVSSVSSDDTEYNETEENQESPDESVERTSSNPNKSSEKSSDFWGGTKFLLNPITFLADMITSPFSGKNTVSSTESDEVSLKQVADENFDEVDCLEHQKNVGSTNKILTAAVDTVLGAVMTTREECEKHTFYCKEREKLDKKTGNTENQEMVSVNVFLDKKQKPLLPGARKALKKHAEAKQQTRKEYATDLPPPSEAVTHAKTEFEIAYEFAQGEDEYDKAGSLIHTAKGVAEMSTLDFETFTGGVTSQPGFVMPQSSNNFLYNLMIENSKKAVEQKFKIKTTSEENSECVAKFSSTKR</sequence>
<evidence type="ECO:0000256" key="1">
    <source>
        <dbReference type="SAM" id="MobiDB-lite"/>
    </source>
</evidence>
<reference evidence="2 3" key="1">
    <citation type="submission" date="2015-11" db="EMBL/GenBank/DDBJ databases">
        <title>Genomic analysis of 38 Legionella species identifies large and diverse effector repertoires.</title>
        <authorList>
            <person name="Burstein D."/>
            <person name="Amaro F."/>
            <person name="Zusman T."/>
            <person name="Lifshitz Z."/>
            <person name="Cohen O."/>
            <person name="Gilbert J.A."/>
            <person name="Pupko T."/>
            <person name="Shuman H.A."/>
            <person name="Segal G."/>
        </authorList>
    </citation>
    <scope>NUCLEOTIDE SEQUENCE [LARGE SCALE GENOMIC DNA]</scope>
    <source>
        <strain evidence="2 3">WIGA</strain>
    </source>
</reference>
<gene>
    <name evidence="2" type="ORF">Lboz_0831</name>
</gene>
<protein>
    <submittedName>
        <fullName evidence="2">Uncharacterized protein</fullName>
    </submittedName>
</protein>
<dbReference type="EMBL" id="LNXU01000010">
    <property type="protein sequence ID" value="KTC75398.1"/>
    <property type="molecule type" value="Genomic_DNA"/>
</dbReference>
<comment type="caution">
    <text evidence="2">The sequence shown here is derived from an EMBL/GenBank/DDBJ whole genome shotgun (WGS) entry which is preliminary data.</text>
</comment>
<dbReference type="STRING" id="447.Lboz_0831"/>
<evidence type="ECO:0000313" key="2">
    <source>
        <dbReference type="EMBL" id="KTC75398.1"/>
    </source>
</evidence>
<accession>A0A0W0RWF5</accession>
<organism evidence="2 3">
    <name type="scientific">Legionella bozemanae</name>
    <name type="common">Fluoribacter bozemanae</name>
    <dbReference type="NCBI Taxonomy" id="447"/>
    <lineage>
        <taxon>Bacteria</taxon>
        <taxon>Pseudomonadati</taxon>
        <taxon>Pseudomonadota</taxon>
        <taxon>Gammaproteobacteria</taxon>
        <taxon>Legionellales</taxon>
        <taxon>Legionellaceae</taxon>
        <taxon>Legionella</taxon>
    </lineage>
</organism>
<feature type="compositionally biased region" description="Low complexity" evidence="1">
    <location>
        <begin position="24"/>
        <end position="67"/>
    </location>
</feature>
<keyword evidence="3" id="KW-1185">Reference proteome</keyword>
<dbReference type="OrthoDB" id="5657211at2"/>
<evidence type="ECO:0000313" key="3">
    <source>
        <dbReference type="Proteomes" id="UP000054695"/>
    </source>
</evidence>
<name>A0A0W0RWF5_LEGBO</name>
<feature type="region of interest" description="Disordered" evidence="1">
    <location>
        <begin position="1"/>
        <end position="102"/>
    </location>
</feature>
<proteinExistence type="predicted"/>
<dbReference type="AlphaFoldDB" id="A0A0W0RWF5"/>
<dbReference type="PATRIC" id="fig|447.4.peg.898"/>